<reference evidence="1" key="1">
    <citation type="submission" date="2024-05" db="EMBL/GenBank/DDBJ databases">
        <title>Avian Migration-Mediated Cross-Species Transmission and Recombination Shaping the Diversity of Gammacoronaviruses and Deltacoronaviruses.</title>
        <authorList>
            <person name="Han Y."/>
            <person name="Xu P."/>
            <person name="Xu Y."/>
            <person name="Wang Y."/>
            <person name="Hu J."/>
            <person name="Ma M."/>
            <person name="Li Z."/>
            <person name="Bo S."/>
            <person name="Zhao C."/>
            <person name="Ji L."/>
            <person name="Yuan Y."/>
            <person name="Zhao W."/>
            <person name="Wang J."/>
            <person name="Jin Q."/>
            <person name="Wu Z."/>
            <person name="He G."/>
        </authorList>
    </citation>
    <scope>NUCLEOTIDE SEQUENCE</scope>
    <source>
        <strain evidence="1">AvAz-GammaCoV/SH20-SH65</strain>
    </source>
</reference>
<organism evidence="1">
    <name type="scientific">Bird gammacoronavirus AnasCN24</name>
    <dbReference type="NCBI Taxonomy" id="3237959"/>
    <lineage>
        <taxon>Viruses</taxon>
        <taxon>Riboviria</taxon>
        <taxon>Orthornavirae</taxon>
        <taxon>Pisuviricota</taxon>
        <taxon>Pisoniviricetes</taxon>
        <taxon>Nidovirales</taxon>
        <taxon>Cornidovirineae</taxon>
        <taxon>Coronaviridae</taxon>
        <taxon>Orthocoronavirinae</taxon>
        <taxon>Gammacoronavirus</taxon>
    </lineage>
</organism>
<name>A0AB39AF79_9GAMC</name>
<protein>
    <submittedName>
        <fullName evidence="1">Uncharacterized protein</fullName>
    </submittedName>
</protein>
<dbReference type="EMBL" id="PP845448">
    <property type="protein sequence ID" value="XDG24227.1"/>
    <property type="molecule type" value="Genomic_RNA"/>
</dbReference>
<sequence>MALAKSLRRFSKRIRSFFLSLTGNYSLDYPYGKFLTVSCFDNDVCFCLLKSCVVCNPAVVACNCCDHCGEWACQCNYCFATPLNGSNFVDAAAFIRKNEQSMLNLVQNF</sequence>
<evidence type="ECO:0000313" key="1">
    <source>
        <dbReference type="EMBL" id="XDG24227.1"/>
    </source>
</evidence>
<accession>A0AB39AF79</accession>
<proteinExistence type="predicted"/>